<evidence type="ECO:0000256" key="2">
    <source>
        <dbReference type="ARBA" id="ARBA00022525"/>
    </source>
</evidence>
<dbReference type="OrthoDB" id="134442at2"/>
<evidence type="ECO:0000259" key="5">
    <source>
        <dbReference type="SMART" id="SM00060"/>
    </source>
</evidence>
<evidence type="ECO:0000256" key="1">
    <source>
        <dbReference type="ARBA" id="ARBA00004613"/>
    </source>
</evidence>
<protein>
    <recommendedName>
        <fullName evidence="5">Fibronectin type-III domain-containing protein</fullName>
    </recommendedName>
</protein>
<dbReference type="PROSITE" id="PS00018">
    <property type="entry name" value="EF_HAND_1"/>
    <property type="match status" value="1"/>
</dbReference>
<feature type="domain" description="Fibronectin type-III" evidence="5">
    <location>
        <begin position="4835"/>
        <end position="4984"/>
    </location>
</feature>
<feature type="domain" description="Fibronectin type-III" evidence="5">
    <location>
        <begin position="4503"/>
        <end position="4650"/>
    </location>
</feature>
<feature type="domain" description="Fibronectin type-III" evidence="5">
    <location>
        <begin position="3204"/>
        <end position="3351"/>
    </location>
</feature>
<dbReference type="InterPro" id="IPR045474">
    <property type="entry name" value="GEVED"/>
</dbReference>
<feature type="region of interest" description="Disordered" evidence="4">
    <location>
        <begin position="3358"/>
        <end position="3426"/>
    </location>
</feature>
<keyword evidence="7" id="KW-1185">Reference proteome</keyword>
<feature type="region of interest" description="Disordered" evidence="4">
    <location>
        <begin position="1638"/>
        <end position="1713"/>
    </location>
</feature>
<feature type="region of interest" description="Disordered" evidence="4">
    <location>
        <begin position="3992"/>
        <end position="4041"/>
    </location>
</feature>
<feature type="domain" description="Fibronectin type-III" evidence="5">
    <location>
        <begin position="2207"/>
        <end position="2318"/>
    </location>
</feature>
<feature type="region of interest" description="Disordered" evidence="4">
    <location>
        <begin position="3685"/>
        <end position="3755"/>
    </location>
</feature>
<organism evidence="6 7">
    <name type="scientific">Candidatus Viridilinea mediisalina</name>
    <dbReference type="NCBI Taxonomy" id="2024553"/>
    <lineage>
        <taxon>Bacteria</taxon>
        <taxon>Bacillati</taxon>
        <taxon>Chloroflexota</taxon>
        <taxon>Chloroflexia</taxon>
        <taxon>Chloroflexales</taxon>
        <taxon>Chloroflexineae</taxon>
        <taxon>Oscillochloridaceae</taxon>
        <taxon>Candidatus Viridilinea</taxon>
    </lineage>
</organism>
<feature type="compositionally biased region" description="Polar residues" evidence="4">
    <location>
        <begin position="3688"/>
        <end position="3703"/>
    </location>
</feature>
<feature type="region of interest" description="Disordered" evidence="4">
    <location>
        <begin position="4656"/>
        <end position="4725"/>
    </location>
</feature>
<evidence type="ECO:0000313" key="6">
    <source>
        <dbReference type="EMBL" id="PDW03629.1"/>
    </source>
</evidence>
<dbReference type="Gene3D" id="2.60.40.10">
    <property type="entry name" value="Immunoglobulins"/>
    <property type="match status" value="28"/>
</dbReference>
<feature type="compositionally biased region" description="Basic and acidic residues" evidence="4">
    <location>
        <begin position="4998"/>
        <end position="5008"/>
    </location>
</feature>
<feature type="compositionally biased region" description="Low complexity" evidence="4">
    <location>
        <begin position="5016"/>
        <end position="5028"/>
    </location>
</feature>
<evidence type="ECO:0000256" key="3">
    <source>
        <dbReference type="ARBA" id="ARBA00022729"/>
    </source>
</evidence>
<sequence>MLFHREPVMYHHVVRRRSPIAALLVLVMFALAGLAALLPVSTAYAQGPILNLRLELAPGTPTDALPSGEVFTVRLTYECSSSLGANECNDMVVTSTLPPEFEGVAVQGNNDVTLTSYDPDTQVATWTFRSPLPLGTTGQLDFEVRYVPGTTLEGTEGIISAEISGTGATPVESTITPPPATAEPQPELTKSLVAGGANDDLSLYSVNLCAGTTGALNLTNSTITDTLPLNAVYISSSPEGVFNPLDRTIVWSDVNVPATGTGCRSFDVVVSYPGTNPANIEGAERINEVAASTTPYSGTLQSLTSSVTHTLAGPLPGLGFNKSVTGAEGTADTIVGVGGEITTRLRVDNTGNVGLNNIRITDTIPLEYSVFEVNTGQATSVDYQRNDDGVWISGVPLGATVEVTSFPSWNAGDYVSHLRFNFATLPLTQTSQAVSFRSIVINPPNGGGAAYTVTADGPQMVENTATARAFHGIEPLTQQSSAATVEVAVPKARPDPRKTIVSGSPALPGGTVRYEVRLRNGAFAPLFEPTIADLLPPQVTDPTNFEVTENIPGCLVDPNFEQIDNYNGSGRTMLIWSWADTGCSIPSDGNARIRFDVTVVDGTRAGNYANYLALVNHGMEPNLVRDGLCQPAPSDAGIFQNGDGIDPSRLCFSSPSNLTVRSIASIGSAKYVAGQLDVLLDPETGEPTDLDFHRDPRVGQTVQGGLIYYRMTLENTGNIDLTNLQIIDILPFSRTIGLETNQNLGVRDQANVGTAWTVQLGGPVIVDPEIPGLEIRYSSELNPCRDEFTVAPNPDCMLMVDGDLPGPGVWSLEMPSDPTAVRSLRFDFGDYILDPTEELTFYFQALAPVDAPLAGPGPDGVFGNNDDTNVAWNTFAYTAERGDDGSTLVAQPPRVGITVSDTMRAAYGNYVWHDINRDGIQNDGSASGMNGVVVTLYMISGTEAISVARQFTRDDSNGNPGYYLFSDLDPGDYFAEFSLPEGFTVTVRNAGGNPLLDSDIFSDTLRTITTTLTAGQTDLSWDAGFVSDDANAVSIGNRVFFDTNNDGFDNDGDGSDGSSTGIPNVTVQLFLDADGNGFLTGNEQTPIATTTTDLEGYYIFTRTAALAPLAPGQYIVGIPPSQFDPGGPLEGYHSSHTRIDEEGRLRETAAQHPSNNDDWDDNGRTVRFVSTDTLHTAFDVGFRFYNGGVLSRPIDLTGDQPTDEFHPDADPGDPLYDPNPDNRSNLTIDFGFYTASLGDLVWIDNGDGDGVLADGIRNGTEPVTQGVVVRLLSSDNTVLMTTTTNASGIYSFTGLAAGDYFVEIDIPEGFVSTRDTANTADPNSNVNDHDKGVGTDPGTARTNLFELRPGVTAISNTVITELGSTYDPTIDFGIVRYYSLGNRVWHDTNNNGIHDDGEAGINGVRVRLWEVTSSDELTPALHINGTLVATQTTDANGYYRFDNLFAGDYVVEILAENFEGTGALRGYRSSTGPLPGLPLADVRVLGGQDREDDGFHVGALVRSGTITLGGDDGVSEPTGDDDPTPNPDTDGGEAPDNQSNRTVDFGFIPIYSLGNRVWYDADNSGHINDADGDNPGIPGVVVRLLNADGVTPAVDVTGTEVPTQTTDANGYYRFDNLFAGDYIVEVVADNFSGDGPLVNHFSSTGPQEKPDPNSNNDDNRDNGLNTPVDGAIRSGIVTLGSGDGNQEPTNDNDPTTNPEDGESRNDRSNRTVDFGFVEPISLGNRVFYDTNNDRRDNDGGGANGSSTGIPGVRVLLYLDEDRSGDLDDDELQWIAEATTDANGFYLFTAQTHEAGSELAEPRVLLPGSYQIVIPADQFEPGGPLFGYHNSGVTINNAGQLVEVAPPTPPNNDQDHFDKGSLQTTGIFNGGVATSIFSVTARAMPTGEPEGAGTAPGGIAILDENSDLTIDFGFYTLSLGNLVWIDNGEGGGTLADGIRNGDEPGMPNVPVRLLSANGSQTISNTVTDANGIYTFTGLVSGTYRVEIDIPEGFVSSRDTDETANPNGNVDDHDKGVGSATDTATSEPFNLTPGSEGAEENNDVDTATGSTYNPTLDFAVVRHYSLGNRVWEDTDNDGIHDLDTEAGIADVVVRLWYGDGTTPARHIDGSLVEDEITDANGYYRFDNLAAGDYVVEIIADNFTGNNPLRGFLSSTGFDGANNPYEPAPDPDNDVDLDDNGTFDPISGGVRSLPVTLGGGNGFSEPTGDDDPDTNPEAGEAPDNQSNRTVDFGFVPLYSLGNRVWYDVNNSGDIDDADGSNPGIGNVVVRLLDDEGNPALFIDGTPVPTQTTNDNGYYRFDNLGAGNYIVEIVADNFTGDGPLVNYFSSTGPNVSTNANDGTDSNDKGMVTMGDGAIRSGTVNLGPGNSEPDDDNDPITNPEDGESVNERSNRTIDFGFYRPVAIGNQVWYDTNNNGILDDGEVGIPGVRIELFYDADNNGTIDPAEQTPIAVVTTSITGTYLFTQHTNLDGSPLTTTRLLTPGRYQVGIPASEFAPGGPLYGLYSSGTFIEANGTISESAAFDPMLDPNDGRDRGTLQTTGFYTDGVLSLPVIMSIGGEPVNEDPSVDPHPPYRLDNSSNQTIDFGFYAMSLGNLVWLDDGAGVGGVVNDGIRQPTERGLLTVTVRLFAANGTTLLSTTTTDSDGRYLFTGLVSGTYIVEVDTNSGEIATLGLVSSRDPVTANTPSSDDNDDNGTLVTSTTVRSVPVTLVPGTLPTLESDQSLTRAPALGMGDPRVLDHPLTPDNNSNLHVDFGFAPADWGDLPDSTITHPDPEAPPLPVYNTRREDNGPRHAIRPGLLIGSTVDADANGQPHWNALGDLPDEDGVTFPTFYTGLPADVTVVVSNTTGTTATLYGFIDFDRNGDFDGENEAVSIEVPSSPDPFTAILTFNVPHTAVFTETVGARFRLSTDTGLGPDGYASDGEVEDYMVSLGEVIPTYSLGNRVWRDLNNNGFHDADAGETGIDDVLVRLTNTAGTTVTDVLGNPVPDQLTRNGGYYRFDYLISGTYRVEILPVNFDEGQPLYGLYSSTGIQQSANPNNNIDRDDNGLDDPNPRLNGIRSGDITLGPDNSEPTGETDLEPNDPNPEREAPDGRSNLTVDFGFVPADWGDLPQGIDGLPSYNTTLENDGPRHVIHPDLRMGTEVQPNVDGDPHPNAAAHADDDGVTLPTFYTGQTANVVVTVTNNLTTEATLYGFIDFNGDGRFDGPGEVVTVNVPAGSDGITTTLSFNVPMTATFNSDLGARFRLSTDPALGPDGYAPNGEVEDYLIQVVPTYSLGNRVWRDDNNDGLRDDSEPGIANVVVRLLDDNGTPLLDSNGLEITTTTNISGYYRFDNLLAGDYIVEVVRENFAVGQPLEGLFSSTGLNQSATPNNNRDDDDNGIDDPSPWDNGIRSGIITLGDGPGGANEPENGDVASPNPPGEAPDDRTNLTVDFGFVPSDWGDLPQGTGYNTTLENDGPRHVIHPDLRIGAEVQPNLDGQPDDNAAAHTDDDGVTFPTFFTGLPANVVVTVTNNLTREATLYGFIDFNGDGRFDGPGEVVTVTVPAERDGITTTLEFTVPMTATFNSDLGARFRLSTDPNLGPDGYAPNGEVEDYLIQVVPTYSLGNRVWYDRDNSGDITPADGVNPGLDNVWVRLLDENGNRVNDATGNQVPDQQTSNGGYYRFDNLPAGEYIVELIAENFADGAPFDGYRTSTGPAHQPNPNVPTDSDDNGIAHASGSIRSGVINLGPGANEPEGESDRNPDPSTDAGESPDDRSNLTVDFGLFTPVRLGDLIFHDRDNNGLFDPAVDSPLPGSLVELFLADGITPARDITDTLVLSQTTLADGSYLFPNLRPGGYVVRVTPPDGFVSSTDITTTLDPNNNRNNDDNGLGSGITGTVQSNVITLTSGLEPVDDGDTDPDSNLTLDFGFYRPLSLGNLIFIDNNNDGLYDPDVDEVLPGALVELFLADGTTPARDITGTLVLSQTTLADGLYLFENLPPGDYVVRVTPPTGYISSDDITTTADPSNNLDNDDNGIGSGSVDGSSQVSSAVVQLRSESEPDGPNNDVNLRLDFGFFQAVAVGNQVWYDTNNDGLLNNGEVGIPNVRVELFYDADRNGTIDGAETTPIAVVTTSITGTYLFTQHTNLDGSPLATPRLLNPGSYVVGIPASQFESGGSLHGLFSSGTFIGANGVRDELPAFDPMTERDDGLDRGTLQTSGFYEGGVLSALVTLEIGEEPTDELPNVDDHPEFRPDNNSNQTIDFGFYGMSLGNLVWLDDGRNGGTANDGLRQANEPGIAGVTVRLFAADGTTELASTLTDGTGRYLFTGLVSGTYIVEVDRTSGPMPGLASSRDPVNANDPSAEDNDDNGVIITANTVRSVPVTLVPGQLPTEEEDQDETQTTGMGNPVQRDHPNTPDENSNLHVDFGFVPVDWGDLPPPYNTLDADGGPNHGITPDLRMGATVLPNLDGNPHPNANHPEHTDDDGVTFPTFYTGLPAEVTVRVYNQTGRDAILYGFIDFNGDGRFDGPGEVVTTTVATGSDGTTTLTFTVPMTATFGSDLGARFRLSTDTGLGPDGTATDGEVEDYLIEVVPTYSLGNRVWLDENNDGWRNNDEPGINGVTVRLLAPNGNRVNDATGSQVADQVTSSGGYYRFDNLLAGDYIVEVVRENFAAGQPLHGRFSSTGAGQEANPNLDGDDNDNGIVSTTPATTGIRSGIVTLGNDGGASEPLDDNDAPEPNPPGEAPNNRSNRTVDFGFAQADWGDLPQPRYNTTAANNGPHHLITEGLLLGATIDAERDGQPNASATGDDNTGINDEDGVFFPTFYTGLPAEVVVTVTNLTGRDAFLYGFIDFNGNGDFNGPGETQRLTIPSGADGEEFILTFNVPMTATFDSDLGARFRLSTDPNLGPDGYAPDGEVEDYIIRVAPTYSLGNRVWYDRDNSGHINANDEPNFGRDGVIMRLLDEDGNRAIDATGNEVPDQTTSDGGYYRFDNLPEGRYIVEVIADNFTVGAALAGFSTSTGPNHEADPNVRTDSVDNGIEHGSGSVRSGVVVLGPGANEPTGEDRNPNPAADAGEAPDNRSNLMVDFGFTGPLSLGNQIFHDRDNDGRYDPEVDTPLAGALVELIYPNGNQVTDVFGNPVQPQTTGVTGTYLFQDLWPGDYVVRVTPPEDFRSSDDVEGITDQPNNNDDHYDKGIGSSTTGTVQSNPITLNAGTEPDFNGYGNLRMDFGFYRPLSLGDLVFHDRDNNGRYDPAVDSPLAGATVELLDREGNAVTDADGNAVGNQTTGEDGLYRFNNLKPGDYVVRVTPPESFRSSDDISTSANPNNNVNNDDNGIGSSTSGPVSSNPITLTSGDEPQEEGYANLTLDFGFFRPLSLGEFIFEDFANNGVFDPDRDLPLPGATVELLLGDGSTPATDVNGNPVPPQTTDANGNYRFENLRPGDYVVRVTAPQGYESSTDIPGVTNNPNNDINLDNNGLGTGRTASSSPITLRSEQEPDGNFNDANLRLDFGFFRPSTIGDRVWLDLNKDGVQDANETTGVPGVRVTLYAADGTTVLSTTTTDENGYYRFERLGEGEYVVGFDLPPGYERSPTGGTDDRTRDSDADNSTGRTPVISLPPGTTDLTWDAGLFFTGSLGDRVWFDRNANGIQDADEQGIPGVTVRLYAGDGTTLLATTTTDENGFYTFPDLGPGEYIIEFVPPTGYHISPPNQGDNRAGDSDPDPTTRRTGVITLEPGGNDNTWDAGLYERVRIGNFVWDDINNNGLLDADEMGIPNVEVRLYRDSNGDGQPDGDAIATTRTNAQGFYLFDNLVPGSYIVEIVAPEGYVSSTGVNGSRTGPYEPAPNTNIDDRDRGTQHDGNIIRSGTITIWSREAPDEEIDGDDSNGNMTVDFGLFRPAAIGNIVWFDRDGNGRRDEGEEPAVGVLVSLVYADGTPVLDSSGQPIRVRTNENGEYLFDYLTPGNYRVVFSDLPEGYNFTTPGLDSDANPLDGQSDVVTLQPGDRNMSVWAGLINPTAIALIQFTATAQGDSVLLRWATADERDTWAFHLWRSADGNRANAERITPQRILARGGPQLGASYSWVDSSATQGVRYSYWLEEIETNGRTNEYGPITVTSGLSSGEFRVLLPLVVR</sequence>
<reference evidence="7" key="1">
    <citation type="submission" date="2017-08" db="EMBL/GenBank/DDBJ databases">
        <authorList>
            <person name="Grouzdev D.S."/>
            <person name="Gaisin V.A."/>
            <person name="Rysina M.S."/>
            <person name="Gorlenko V.M."/>
        </authorList>
    </citation>
    <scope>NUCLEOTIDE SEQUENCE [LARGE SCALE GENOMIC DNA]</scope>
    <source>
        <strain evidence="7">Kir15-3F</strain>
    </source>
</reference>
<evidence type="ECO:0000313" key="7">
    <source>
        <dbReference type="Proteomes" id="UP000220527"/>
    </source>
</evidence>
<feature type="compositionally biased region" description="Acidic residues" evidence="4">
    <location>
        <begin position="2367"/>
        <end position="2383"/>
    </location>
</feature>
<dbReference type="PANTHER" id="PTHR23303:SF15">
    <property type="entry name" value="COLOSSIN-A"/>
    <property type="match status" value="1"/>
</dbReference>
<feature type="compositionally biased region" description="Polar residues" evidence="4">
    <location>
        <begin position="5170"/>
        <end position="5186"/>
    </location>
</feature>
<dbReference type="SMART" id="SM00060">
    <property type="entry name" value="FN3"/>
    <property type="match status" value="9"/>
</dbReference>
<feature type="region of interest" description="Disordered" evidence="4">
    <location>
        <begin position="5143"/>
        <end position="5190"/>
    </location>
</feature>
<feature type="region of interest" description="Disordered" evidence="4">
    <location>
        <begin position="5281"/>
        <end position="5330"/>
    </location>
</feature>
<dbReference type="InterPro" id="IPR018247">
    <property type="entry name" value="EF_Hand_1_Ca_BS"/>
</dbReference>
<proteinExistence type="predicted"/>
<keyword evidence="3" id="KW-0732">Signal</keyword>
<dbReference type="Pfam" id="PF17210">
    <property type="entry name" value="SdrD_B"/>
    <property type="match status" value="26"/>
</dbReference>
<feature type="domain" description="Fibronectin type-III" evidence="5">
    <location>
        <begin position="5207"/>
        <end position="5289"/>
    </location>
</feature>
<evidence type="ECO:0000256" key="4">
    <source>
        <dbReference type="SAM" id="MobiDB-lite"/>
    </source>
</evidence>
<feature type="compositionally biased region" description="Low complexity" evidence="4">
    <location>
        <begin position="5297"/>
        <end position="5307"/>
    </location>
</feature>
<feature type="region of interest" description="Disordered" evidence="4">
    <location>
        <begin position="4319"/>
        <end position="4342"/>
    </location>
</feature>
<accession>A0A2A6RL62</accession>
<feature type="compositionally biased region" description="Polar residues" evidence="4">
    <location>
        <begin position="4677"/>
        <end position="4687"/>
    </location>
</feature>
<feature type="compositionally biased region" description="Basic and acidic residues" evidence="4">
    <location>
        <begin position="1701"/>
        <end position="1710"/>
    </location>
</feature>
<gene>
    <name evidence="6" type="ORF">CJ255_07735</name>
</gene>
<feature type="compositionally biased region" description="Polar residues" evidence="4">
    <location>
        <begin position="5455"/>
        <end position="5465"/>
    </location>
</feature>
<dbReference type="InterPro" id="IPR033764">
    <property type="entry name" value="Sdr_B"/>
</dbReference>
<feature type="region of interest" description="Disordered" evidence="4">
    <location>
        <begin position="1727"/>
        <end position="1749"/>
    </location>
</feature>
<feature type="region of interest" description="Disordered" evidence="4">
    <location>
        <begin position="2768"/>
        <end position="2788"/>
    </location>
</feature>
<feature type="compositionally biased region" description="Polar residues" evidence="4">
    <location>
        <begin position="1684"/>
        <end position="1698"/>
    </location>
</feature>
<feature type="region of interest" description="Disordered" evidence="4">
    <location>
        <begin position="1317"/>
        <end position="1336"/>
    </location>
</feature>
<feature type="region of interest" description="Disordered" evidence="4">
    <location>
        <begin position="3026"/>
        <end position="3096"/>
    </location>
</feature>
<feature type="domain" description="Fibronectin type-III" evidence="5">
    <location>
        <begin position="3532"/>
        <end position="3683"/>
    </location>
</feature>
<dbReference type="Pfam" id="PF20009">
    <property type="entry name" value="GEVED"/>
    <property type="match status" value="5"/>
</dbReference>
<dbReference type="InterPro" id="IPR003961">
    <property type="entry name" value="FN3_dom"/>
</dbReference>
<feature type="region of interest" description="Disordered" evidence="4">
    <location>
        <begin position="4992"/>
        <end position="5056"/>
    </location>
</feature>
<feature type="domain" description="Fibronectin type-III" evidence="5">
    <location>
        <begin position="5318"/>
        <end position="5430"/>
    </location>
</feature>
<dbReference type="InterPro" id="IPR051417">
    <property type="entry name" value="SDr/BOS_complex"/>
</dbReference>
<feature type="compositionally biased region" description="Acidic residues" evidence="4">
    <location>
        <begin position="2166"/>
        <end position="2178"/>
    </location>
</feature>
<dbReference type="Proteomes" id="UP000220527">
    <property type="component" value="Unassembled WGS sequence"/>
</dbReference>
<name>A0A2A6RL62_9CHLR</name>
<dbReference type="EMBL" id="NQWI01000025">
    <property type="protein sequence ID" value="PDW03629.1"/>
    <property type="molecule type" value="Genomic_DNA"/>
</dbReference>
<feature type="region of interest" description="Disordered" evidence="4">
    <location>
        <begin position="1506"/>
        <end position="1542"/>
    </location>
</feature>
<feature type="region of interest" description="Disordered" evidence="4">
    <location>
        <begin position="5804"/>
        <end position="5831"/>
    </location>
</feature>
<feature type="compositionally biased region" description="Polar residues" evidence="4">
    <location>
        <begin position="3992"/>
        <end position="4001"/>
    </location>
</feature>
<feature type="region of interest" description="Disordered" evidence="4">
    <location>
        <begin position="5448"/>
        <end position="5473"/>
    </location>
</feature>
<feature type="region of interest" description="Disordered" evidence="4">
    <location>
        <begin position="2676"/>
        <end position="2695"/>
    </location>
</feature>
<feature type="compositionally biased region" description="Polar residues" evidence="4">
    <location>
        <begin position="3026"/>
        <end position="3038"/>
    </location>
</feature>
<feature type="region of interest" description="Disordered" evidence="4">
    <location>
        <begin position="2351"/>
        <end position="2387"/>
    </location>
</feature>
<comment type="caution">
    <text evidence="6">The sequence shown here is derived from an EMBL/GenBank/DDBJ whole genome shotgun (WGS) entry which is preliminary data.</text>
</comment>
<feature type="region of interest" description="Disordered" evidence="4">
    <location>
        <begin position="2157"/>
        <end position="2226"/>
    </location>
</feature>
<feature type="domain" description="Fibronectin type-III" evidence="5">
    <location>
        <begin position="1527"/>
        <end position="1635"/>
    </location>
</feature>
<feature type="region of interest" description="Disordered" evidence="4">
    <location>
        <begin position="3850"/>
        <end position="3869"/>
    </location>
</feature>
<feature type="compositionally biased region" description="Polar residues" evidence="4">
    <location>
        <begin position="2018"/>
        <end position="2031"/>
    </location>
</feature>
<dbReference type="InterPro" id="IPR013783">
    <property type="entry name" value="Ig-like_fold"/>
</dbReference>
<feature type="region of interest" description="Disordered" evidence="4">
    <location>
        <begin position="4362"/>
        <end position="4396"/>
    </location>
</feature>
<feature type="region of interest" description="Disordered" evidence="4">
    <location>
        <begin position="5673"/>
        <end position="5707"/>
    </location>
</feature>
<keyword evidence="2" id="KW-0964">Secreted</keyword>
<feature type="compositionally biased region" description="Low complexity" evidence="4">
    <location>
        <begin position="4015"/>
        <end position="4028"/>
    </location>
</feature>
<comment type="subcellular location">
    <subcellularLocation>
        <location evidence="1">Secreted</location>
    </subcellularLocation>
</comment>
<feature type="region of interest" description="Disordered" evidence="4">
    <location>
        <begin position="1994"/>
        <end position="2048"/>
    </location>
</feature>
<dbReference type="SUPFAM" id="SSF117074">
    <property type="entry name" value="Hypothetical protein PA1324"/>
    <property type="match status" value="27"/>
</dbReference>
<dbReference type="GO" id="GO:0005576">
    <property type="term" value="C:extracellular region"/>
    <property type="evidence" value="ECO:0007669"/>
    <property type="project" value="UniProtKB-SubCell"/>
</dbReference>
<feature type="compositionally biased region" description="Polar residues" evidence="4">
    <location>
        <begin position="1317"/>
        <end position="1326"/>
    </location>
</feature>
<feature type="region of interest" description="Disordered" evidence="4">
    <location>
        <begin position="5386"/>
        <end position="5405"/>
    </location>
</feature>
<feature type="domain" description="Fibronectin type-III" evidence="5">
    <location>
        <begin position="1351"/>
        <end position="1462"/>
    </location>
</feature>
<feature type="region of interest" description="Disordered" evidence="4">
    <location>
        <begin position="5555"/>
        <end position="5585"/>
    </location>
</feature>
<dbReference type="PANTHER" id="PTHR23303">
    <property type="entry name" value="CARBOXYPEPTIDASE REGULATORY REGION-CONTAINING"/>
    <property type="match status" value="1"/>
</dbReference>
<feature type="compositionally biased region" description="Polar residues" evidence="4">
    <location>
        <begin position="5309"/>
        <end position="5328"/>
    </location>
</feature>